<dbReference type="Proteomes" id="UP001415857">
    <property type="component" value="Unassembled WGS sequence"/>
</dbReference>
<sequence>MDSSYSCHPDKGKEYSRSGSCFGKEYSLMGKMSRESFSLNESYQYEPVRKSKRVPKRRILDVGPNDDDEDEEIRYLGRLNASKVAADYEDEEEESRKKQGVLKSSQMNDMMHVDDMEGYRSPRVGKDRRKKLRSEKMYDEEDYMEEEEPTSDYELDAKRKKSRKESLDYFIEERKDLALVTRKRALQSSKDVLSDSGATLIDLPNGLPFAPSKMEQQLKKAEAAQRRRMQSEKAAREAEAGAIRKILGQDSGRKKREDKMKQQRDELAQRKADNNVSLALNTVRWVLGPTGTVVTFSEDIGLPNIFNPVPCSYPPPREKCVGPNCTNAYKYRDSKSKLPLCSLNCYKAIHGKMQPLITC</sequence>
<keyword evidence="4" id="KW-1185">Reference proteome</keyword>
<dbReference type="CDD" id="cd23021">
    <property type="entry name" value="zf-HIT_IN80B"/>
    <property type="match status" value="1"/>
</dbReference>
<evidence type="ECO:0000313" key="3">
    <source>
        <dbReference type="EMBL" id="KAK9288589.1"/>
    </source>
</evidence>
<name>A0AAP0S7J0_LIQFO</name>
<feature type="compositionally biased region" description="Basic and acidic residues" evidence="1">
    <location>
        <begin position="111"/>
        <end position="120"/>
    </location>
</feature>
<dbReference type="EMBL" id="JBBPBK010000003">
    <property type="protein sequence ID" value="KAK9288589.1"/>
    <property type="molecule type" value="Genomic_DNA"/>
</dbReference>
<dbReference type="Pfam" id="PF04438">
    <property type="entry name" value="zf-HIT"/>
    <property type="match status" value="1"/>
</dbReference>
<feature type="domain" description="INO80 complex subunit B-like conserved region" evidence="2">
    <location>
        <begin position="215"/>
        <end position="300"/>
    </location>
</feature>
<dbReference type="InterPro" id="IPR007529">
    <property type="entry name" value="Znf_HIT"/>
</dbReference>
<feature type="region of interest" description="Disordered" evidence="1">
    <location>
        <begin position="224"/>
        <end position="270"/>
    </location>
</feature>
<feature type="compositionally biased region" description="Basic and acidic residues" evidence="1">
    <location>
        <begin position="224"/>
        <end position="239"/>
    </location>
</feature>
<dbReference type="AlphaFoldDB" id="A0AAP0S7J0"/>
<dbReference type="PANTHER" id="PTHR21561">
    <property type="entry name" value="INO80 COMPLEX SUBUNIT B"/>
    <property type="match status" value="1"/>
</dbReference>
<dbReference type="SMART" id="SM01406">
    <property type="entry name" value="PAPA-1"/>
    <property type="match status" value="1"/>
</dbReference>
<comment type="caution">
    <text evidence="3">The sequence shown here is derived from an EMBL/GenBank/DDBJ whole genome shotgun (WGS) entry which is preliminary data.</text>
</comment>
<evidence type="ECO:0000313" key="4">
    <source>
        <dbReference type="Proteomes" id="UP001415857"/>
    </source>
</evidence>
<dbReference type="GO" id="GO:0006338">
    <property type="term" value="P:chromatin remodeling"/>
    <property type="evidence" value="ECO:0007669"/>
    <property type="project" value="InterPro"/>
</dbReference>
<feature type="compositionally biased region" description="Basic and acidic residues" evidence="1">
    <location>
        <begin position="251"/>
        <end position="270"/>
    </location>
</feature>
<dbReference type="InterPro" id="IPR029523">
    <property type="entry name" value="INO80B/Ies2"/>
</dbReference>
<reference evidence="3 4" key="1">
    <citation type="journal article" date="2024" name="Plant J.">
        <title>Genome sequences and population genomics reveal climatic adaptation and genomic divergence between two closely related sweetgum species.</title>
        <authorList>
            <person name="Xu W.Q."/>
            <person name="Ren C.Q."/>
            <person name="Zhang X.Y."/>
            <person name="Comes H.P."/>
            <person name="Liu X.H."/>
            <person name="Li Y.G."/>
            <person name="Kettle C.J."/>
            <person name="Jalonen R."/>
            <person name="Gaisberger H."/>
            <person name="Ma Y.Z."/>
            <person name="Qiu Y.X."/>
        </authorList>
    </citation>
    <scope>NUCLEOTIDE SEQUENCE [LARGE SCALE GENOMIC DNA]</scope>
    <source>
        <strain evidence="3">Hangzhou</strain>
    </source>
</reference>
<accession>A0AAP0S7J0</accession>
<dbReference type="GO" id="GO:0031011">
    <property type="term" value="C:Ino80 complex"/>
    <property type="evidence" value="ECO:0007669"/>
    <property type="project" value="InterPro"/>
</dbReference>
<proteinExistence type="predicted"/>
<evidence type="ECO:0000256" key="1">
    <source>
        <dbReference type="SAM" id="MobiDB-lite"/>
    </source>
</evidence>
<protein>
    <recommendedName>
        <fullName evidence="2">INO80 complex subunit B-like conserved region domain-containing protein</fullName>
    </recommendedName>
</protein>
<feature type="compositionally biased region" description="Acidic residues" evidence="1">
    <location>
        <begin position="138"/>
        <end position="154"/>
    </location>
</feature>
<evidence type="ECO:0000259" key="2">
    <source>
        <dbReference type="SMART" id="SM01406"/>
    </source>
</evidence>
<gene>
    <name evidence="3" type="ORF">L1049_017048</name>
</gene>
<feature type="region of interest" description="Disordered" evidence="1">
    <location>
        <begin position="85"/>
        <end position="163"/>
    </location>
</feature>
<organism evidence="3 4">
    <name type="scientific">Liquidambar formosana</name>
    <name type="common">Formosan gum</name>
    <dbReference type="NCBI Taxonomy" id="63359"/>
    <lineage>
        <taxon>Eukaryota</taxon>
        <taxon>Viridiplantae</taxon>
        <taxon>Streptophyta</taxon>
        <taxon>Embryophyta</taxon>
        <taxon>Tracheophyta</taxon>
        <taxon>Spermatophyta</taxon>
        <taxon>Magnoliopsida</taxon>
        <taxon>eudicotyledons</taxon>
        <taxon>Gunneridae</taxon>
        <taxon>Pentapetalae</taxon>
        <taxon>Saxifragales</taxon>
        <taxon>Altingiaceae</taxon>
        <taxon>Liquidambar</taxon>
    </lineage>
</organism>
<dbReference type="InterPro" id="IPR006880">
    <property type="entry name" value="INO80B_C"/>
</dbReference>
<dbReference type="PANTHER" id="PTHR21561:SF16">
    <property type="entry name" value="PAPA-1-LIKE FAMILY PROTEIN _ ZINC FINGER (HIT TYPE) FAMILY PROTEIN"/>
    <property type="match status" value="1"/>
</dbReference>
<dbReference type="Pfam" id="PF04795">
    <property type="entry name" value="PAPA-1"/>
    <property type="match status" value="1"/>
</dbReference>